<sequence>MTNKTEIAVFGGGCFWCTEAVFKMLKGVSSVLPGYSGGPPPAGGENPTYEEVSAGVTGHAEVIKIEYDPAQISYETLLTVFFATHDPTTLNKQGNDLGEQYRSIILYSTEKQKTEAQNFIKKLENQHLGVQHPSEADRPIITEIKPLDKFYPAEDYHKNYYAKNKNMPYCELVINPKLKKVQQKFAEMMKK</sequence>
<dbReference type="HAMAP" id="MF_01401">
    <property type="entry name" value="MsrA"/>
    <property type="match status" value="1"/>
</dbReference>
<evidence type="ECO:0000256" key="1">
    <source>
        <dbReference type="ARBA" id="ARBA00023002"/>
    </source>
</evidence>
<evidence type="ECO:0000259" key="5">
    <source>
        <dbReference type="Pfam" id="PF01625"/>
    </source>
</evidence>
<dbReference type="GO" id="GO:0033744">
    <property type="term" value="F:L-methionine:thioredoxin-disulfide S-oxidoreductase activity"/>
    <property type="evidence" value="ECO:0007669"/>
    <property type="project" value="RHEA"/>
</dbReference>
<dbReference type="InterPro" id="IPR002569">
    <property type="entry name" value="Met_Sox_Rdtase_MsrA_dom"/>
</dbReference>
<evidence type="ECO:0000256" key="2">
    <source>
        <dbReference type="ARBA" id="ARBA00047806"/>
    </source>
</evidence>
<dbReference type="NCBIfam" id="TIGR00401">
    <property type="entry name" value="msrA"/>
    <property type="match status" value="1"/>
</dbReference>
<dbReference type="STRING" id="1618647.UW30_C0012G0015"/>
<dbReference type="SUPFAM" id="SSF55068">
    <property type="entry name" value="Peptide methionine sulfoxide reductase"/>
    <property type="match status" value="1"/>
</dbReference>
<gene>
    <name evidence="4" type="primary">msrA</name>
    <name evidence="6" type="ORF">UW30_C0012G0015</name>
</gene>
<feature type="active site" evidence="4">
    <location>
        <position position="14"/>
    </location>
</feature>
<dbReference type="PATRIC" id="fig|1618647.3.peg.540"/>
<comment type="similarity">
    <text evidence="4">Belongs to the MsrA Met sulfoxide reductase family.</text>
</comment>
<evidence type="ECO:0000313" key="6">
    <source>
        <dbReference type="EMBL" id="KKT41089.1"/>
    </source>
</evidence>
<dbReference type="Pfam" id="PF01625">
    <property type="entry name" value="PMSR"/>
    <property type="match status" value="1"/>
</dbReference>
<evidence type="ECO:0000256" key="3">
    <source>
        <dbReference type="ARBA" id="ARBA00048782"/>
    </source>
</evidence>
<dbReference type="Proteomes" id="UP000034736">
    <property type="component" value="Unassembled WGS sequence"/>
</dbReference>
<dbReference type="GO" id="GO:0008113">
    <property type="term" value="F:peptide-methionine (S)-S-oxide reductase activity"/>
    <property type="evidence" value="ECO:0007669"/>
    <property type="project" value="UniProtKB-UniRule"/>
</dbReference>
<comment type="function">
    <text evidence="4">Has an important function as a repair enzyme for proteins that have been inactivated by oxidation. Catalyzes the reversible oxidation-reduction of methionine sulfoxide in proteins to methionine.</text>
</comment>
<comment type="catalytic activity">
    <reaction evidence="2 4">
        <text>L-methionyl-[protein] + [thioredoxin]-disulfide + H2O = L-methionyl-(S)-S-oxide-[protein] + [thioredoxin]-dithiol</text>
        <dbReference type="Rhea" id="RHEA:14217"/>
        <dbReference type="Rhea" id="RHEA-COMP:10698"/>
        <dbReference type="Rhea" id="RHEA-COMP:10700"/>
        <dbReference type="Rhea" id="RHEA-COMP:12313"/>
        <dbReference type="Rhea" id="RHEA-COMP:12315"/>
        <dbReference type="ChEBI" id="CHEBI:15377"/>
        <dbReference type="ChEBI" id="CHEBI:16044"/>
        <dbReference type="ChEBI" id="CHEBI:29950"/>
        <dbReference type="ChEBI" id="CHEBI:44120"/>
        <dbReference type="ChEBI" id="CHEBI:50058"/>
        <dbReference type="EC" id="1.8.4.11"/>
    </reaction>
</comment>
<evidence type="ECO:0000256" key="4">
    <source>
        <dbReference type="HAMAP-Rule" id="MF_01401"/>
    </source>
</evidence>
<protein>
    <recommendedName>
        <fullName evidence="4">Peptide methionine sulfoxide reductase MsrA</fullName>
        <shortName evidence="4">Protein-methionine-S-oxide reductase</shortName>
        <ecNumber evidence="4">1.8.4.11</ecNumber>
    </recommendedName>
    <alternativeName>
        <fullName evidence="4">Peptide-methionine (S)-S-oxide reductase</fullName>
        <shortName evidence="4">Peptide Met(O) reductase</shortName>
    </alternativeName>
</protein>
<dbReference type="Gene3D" id="3.30.1060.10">
    <property type="entry name" value="Peptide methionine sulphoxide reductase MsrA"/>
    <property type="match status" value="1"/>
</dbReference>
<keyword evidence="1 4" id="KW-0560">Oxidoreductase</keyword>
<proteinExistence type="inferred from homology"/>
<dbReference type="AlphaFoldDB" id="A0A0G1K052"/>
<feature type="domain" description="Peptide methionine sulphoxide reductase MsrA" evidence="5">
    <location>
        <begin position="8"/>
        <end position="170"/>
    </location>
</feature>
<evidence type="ECO:0000313" key="7">
    <source>
        <dbReference type="Proteomes" id="UP000034736"/>
    </source>
</evidence>
<organism evidence="6 7">
    <name type="scientific">Candidatus Giovannonibacteria bacterium GW2011_GWA2_44_13b</name>
    <dbReference type="NCBI Taxonomy" id="1618647"/>
    <lineage>
        <taxon>Bacteria</taxon>
        <taxon>Candidatus Giovannoniibacteriota</taxon>
    </lineage>
</organism>
<comment type="catalytic activity">
    <reaction evidence="3 4">
        <text>[thioredoxin]-disulfide + L-methionine + H2O = L-methionine (S)-S-oxide + [thioredoxin]-dithiol</text>
        <dbReference type="Rhea" id="RHEA:19993"/>
        <dbReference type="Rhea" id="RHEA-COMP:10698"/>
        <dbReference type="Rhea" id="RHEA-COMP:10700"/>
        <dbReference type="ChEBI" id="CHEBI:15377"/>
        <dbReference type="ChEBI" id="CHEBI:29950"/>
        <dbReference type="ChEBI" id="CHEBI:50058"/>
        <dbReference type="ChEBI" id="CHEBI:57844"/>
        <dbReference type="ChEBI" id="CHEBI:58772"/>
        <dbReference type="EC" id="1.8.4.11"/>
    </reaction>
</comment>
<reference evidence="6 7" key="1">
    <citation type="journal article" date="2015" name="Nature">
        <title>rRNA introns, odd ribosomes, and small enigmatic genomes across a large radiation of phyla.</title>
        <authorList>
            <person name="Brown C.T."/>
            <person name="Hug L.A."/>
            <person name="Thomas B.C."/>
            <person name="Sharon I."/>
            <person name="Castelle C.J."/>
            <person name="Singh A."/>
            <person name="Wilkins M.J."/>
            <person name="Williams K.H."/>
            <person name="Banfield J.F."/>
        </authorList>
    </citation>
    <scope>NUCLEOTIDE SEQUENCE [LARGE SCALE GENOMIC DNA]</scope>
</reference>
<name>A0A0G1K052_9BACT</name>
<dbReference type="PANTHER" id="PTHR43774">
    <property type="entry name" value="PEPTIDE METHIONINE SULFOXIDE REDUCTASE"/>
    <property type="match status" value="1"/>
</dbReference>
<dbReference type="EC" id="1.8.4.11" evidence="4"/>
<comment type="caution">
    <text evidence="6">The sequence shown here is derived from an EMBL/GenBank/DDBJ whole genome shotgun (WGS) entry which is preliminary data.</text>
</comment>
<dbReference type="InterPro" id="IPR036509">
    <property type="entry name" value="Met_Sox_Rdtase_MsrA_sf"/>
</dbReference>
<dbReference type="PANTHER" id="PTHR43774:SF1">
    <property type="entry name" value="PEPTIDE METHIONINE SULFOXIDE REDUCTASE MSRA 2"/>
    <property type="match status" value="1"/>
</dbReference>
<dbReference type="EMBL" id="LCHU01000012">
    <property type="protein sequence ID" value="KKT41089.1"/>
    <property type="molecule type" value="Genomic_DNA"/>
</dbReference>
<accession>A0A0G1K052</accession>